<evidence type="ECO:0000259" key="1">
    <source>
        <dbReference type="Pfam" id="PF01037"/>
    </source>
</evidence>
<dbReference type="GO" id="GO:0043565">
    <property type="term" value="F:sequence-specific DNA binding"/>
    <property type="evidence" value="ECO:0007669"/>
    <property type="project" value="TreeGrafter"/>
</dbReference>
<dbReference type="STRING" id="77635.BISU_1218"/>
<gene>
    <name evidence="2" type="ORF">BISU_1218</name>
</gene>
<feature type="domain" description="Transcription regulator AsnC/Lrp ligand binding" evidence="1">
    <location>
        <begin position="74"/>
        <end position="142"/>
    </location>
</feature>
<dbReference type="Proteomes" id="UP000029055">
    <property type="component" value="Unassembled WGS sequence"/>
</dbReference>
<dbReference type="eggNOG" id="COG1522">
    <property type="taxonomic scope" value="Bacteria"/>
</dbReference>
<name>A0A087E8S9_9BIFI</name>
<dbReference type="OrthoDB" id="4050641at2"/>
<dbReference type="GO" id="GO:0043200">
    <property type="term" value="P:response to amino acid"/>
    <property type="evidence" value="ECO:0007669"/>
    <property type="project" value="TreeGrafter"/>
</dbReference>
<proteinExistence type="predicted"/>
<dbReference type="PANTHER" id="PTHR30154">
    <property type="entry name" value="LEUCINE-RESPONSIVE REGULATORY PROTEIN"/>
    <property type="match status" value="1"/>
</dbReference>
<dbReference type="Pfam" id="PF01037">
    <property type="entry name" value="AsnC_trans_reg"/>
    <property type="match status" value="2"/>
</dbReference>
<organism evidence="2 3">
    <name type="scientific">Bifidobacterium subtile</name>
    <dbReference type="NCBI Taxonomy" id="77635"/>
    <lineage>
        <taxon>Bacteria</taxon>
        <taxon>Bacillati</taxon>
        <taxon>Actinomycetota</taxon>
        <taxon>Actinomycetes</taxon>
        <taxon>Bifidobacteriales</taxon>
        <taxon>Bifidobacteriaceae</taxon>
        <taxon>Bifidobacterium</taxon>
    </lineage>
</organism>
<dbReference type="SUPFAM" id="SSF54909">
    <property type="entry name" value="Dimeric alpha+beta barrel"/>
    <property type="match status" value="2"/>
</dbReference>
<sequence>MRDTSRIAVSDDEYRLINALQISPRVPWSVLGSVLGQDPVTLARHWARLERCGIAWIGAYLSGNAARASALLELSCPPSQVHAVARSLAYDKEVLTIDLTTGARDLLLTVMCEDLQELERYAIERMRLLPQVVSMRTQLVTSNRLTFDARTWRLNVLSPAEIRQLAQYQKSQSERGLAVQRKPERSERDLIASALRHDPRMSMESLARYTGMTSQRARDCLGSSLAEGDIVLRTGIARILSRTPVYAWLFIKTAAGQVPKTLKSLAAMPETRLATAIVGSCDIALAAWLKSLEDLERLKTALTQQLAIDVVDTSIVMRTPVHLHEWLNEDGLRMRDGDGAGIATLGIADPEDSD</sequence>
<dbReference type="EMBL" id="JGZR01000005">
    <property type="protein sequence ID" value="KFJ04180.1"/>
    <property type="molecule type" value="Genomic_DNA"/>
</dbReference>
<feature type="domain" description="Transcription regulator AsnC/Lrp ligand binding" evidence="1">
    <location>
        <begin position="251"/>
        <end position="319"/>
    </location>
</feature>
<dbReference type="Gene3D" id="3.30.70.920">
    <property type="match status" value="2"/>
</dbReference>
<dbReference type="RefSeq" id="WP_024463450.1">
    <property type="nucleotide sequence ID" value="NZ_CP062939.1"/>
</dbReference>
<dbReference type="PANTHER" id="PTHR30154:SF34">
    <property type="entry name" value="TRANSCRIPTIONAL REGULATOR AZLB"/>
    <property type="match status" value="1"/>
</dbReference>
<dbReference type="InterPro" id="IPR036388">
    <property type="entry name" value="WH-like_DNA-bd_sf"/>
</dbReference>
<dbReference type="SMR" id="A0A087E8S9"/>
<evidence type="ECO:0000313" key="3">
    <source>
        <dbReference type="Proteomes" id="UP000029055"/>
    </source>
</evidence>
<dbReference type="Gene3D" id="1.10.10.10">
    <property type="entry name" value="Winged helix-like DNA-binding domain superfamily/Winged helix DNA-binding domain"/>
    <property type="match status" value="1"/>
</dbReference>
<dbReference type="GO" id="GO:0005829">
    <property type="term" value="C:cytosol"/>
    <property type="evidence" value="ECO:0007669"/>
    <property type="project" value="TreeGrafter"/>
</dbReference>
<keyword evidence="3" id="KW-1185">Reference proteome</keyword>
<dbReference type="InterPro" id="IPR019887">
    <property type="entry name" value="Tscrpt_reg_AsnC/Lrp_C"/>
</dbReference>
<dbReference type="InterPro" id="IPR011008">
    <property type="entry name" value="Dimeric_a/b-barrel"/>
</dbReference>
<comment type="caution">
    <text evidence="2">The sequence shown here is derived from an EMBL/GenBank/DDBJ whole genome shotgun (WGS) entry which is preliminary data.</text>
</comment>
<accession>A0A087E8S9</accession>
<reference evidence="2 3" key="1">
    <citation type="submission" date="2014-03" db="EMBL/GenBank/DDBJ databases">
        <title>Genomics of Bifidobacteria.</title>
        <authorList>
            <person name="Ventura M."/>
            <person name="Milani C."/>
            <person name="Lugli G.A."/>
        </authorList>
    </citation>
    <scope>NUCLEOTIDE SEQUENCE [LARGE SCALE GENOMIC DNA]</scope>
    <source>
        <strain evidence="2 3">LMG 11597</strain>
    </source>
</reference>
<dbReference type="AlphaFoldDB" id="A0A087E8S9"/>
<protein>
    <submittedName>
        <fullName evidence="2">Putative AsnC family transcriptional regulator</fullName>
    </submittedName>
</protein>
<evidence type="ECO:0000313" key="2">
    <source>
        <dbReference type="EMBL" id="KFJ04180.1"/>
    </source>
</evidence>